<keyword evidence="1" id="KW-0732">Signal</keyword>
<dbReference type="OrthoDB" id="795172at2"/>
<feature type="signal peptide" evidence="1">
    <location>
        <begin position="1"/>
        <end position="19"/>
    </location>
</feature>
<evidence type="ECO:0000313" key="3">
    <source>
        <dbReference type="Proteomes" id="UP000010796"/>
    </source>
</evidence>
<evidence type="ECO:0000256" key="1">
    <source>
        <dbReference type="SAM" id="SignalP"/>
    </source>
</evidence>
<protein>
    <recommendedName>
        <fullName evidence="4">Lipocalin-like domain-containing protein</fullName>
    </recommendedName>
</protein>
<evidence type="ECO:0000313" key="2">
    <source>
        <dbReference type="EMBL" id="AGA77217.1"/>
    </source>
</evidence>
<evidence type="ECO:0008006" key="4">
    <source>
        <dbReference type="Google" id="ProtNLM"/>
    </source>
</evidence>
<dbReference type="STRING" id="926556.Echvi_0944"/>
<feature type="chain" id="PRO_5003941865" description="Lipocalin-like domain-containing protein" evidence="1">
    <location>
        <begin position="20"/>
        <end position="169"/>
    </location>
</feature>
<accession>L0FV82</accession>
<gene>
    <name evidence="2" type="ordered locus">Echvi_0944</name>
</gene>
<proteinExistence type="predicted"/>
<dbReference type="HOGENOM" id="CLU_1576012_0_0_10"/>
<keyword evidence="3" id="KW-1185">Reference proteome</keyword>
<dbReference type="AlphaFoldDB" id="L0FV82"/>
<dbReference type="RefSeq" id="WP_015264781.1">
    <property type="nucleotide sequence ID" value="NC_019904.1"/>
</dbReference>
<reference evidence="3" key="1">
    <citation type="submission" date="2012-02" db="EMBL/GenBank/DDBJ databases">
        <title>The complete genome of Echinicola vietnamensis DSM 17526.</title>
        <authorList>
            <person name="Lucas S."/>
            <person name="Copeland A."/>
            <person name="Lapidus A."/>
            <person name="Glavina del Rio T."/>
            <person name="Dalin E."/>
            <person name="Tice H."/>
            <person name="Bruce D."/>
            <person name="Goodwin L."/>
            <person name="Pitluck S."/>
            <person name="Peters L."/>
            <person name="Ovchinnikova G."/>
            <person name="Teshima H."/>
            <person name="Kyrpides N."/>
            <person name="Mavromatis K."/>
            <person name="Ivanova N."/>
            <person name="Brettin T."/>
            <person name="Detter J.C."/>
            <person name="Han C."/>
            <person name="Larimer F."/>
            <person name="Land M."/>
            <person name="Hauser L."/>
            <person name="Markowitz V."/>
            <person name="Cheng J.-F."/>
            <person name="Hugenholtz P."/>
            <person name="Woyke T."/>
            <person name="Wu D."/>
            <person name="Brambilla E."/>
            <person name="Klenk H.-P."/>
            <person name="Eisen J.A."/>
        </authorList>
    </citation>
    <scope>NUCLEOTIDE SEQUENCE [LARGE SCALE GENOMIC DNA]</scope>
    <source>
        <strain evidence="3">DSM 17526 / LMG 23754 / KMM 6221</strain>
    </source>
</reference>
<dbReference type="KEGG" id="evi:Echvi_0944"/>
<organism evidence="2 3">
    <name type="scientific">Echinicola vietnamensis (strain DSM 17526 / LMG 23754 / KMM 6221)</name>
    <dbReference type="NCBI Taxonomy" id="926556"/>
    <lineage>
        <taxon>Bacteria</taxon>
        <taxon>Pseudomonadati</taxon>
        <taxon>Bacteroidota</taxon>
        <taxon>Cytophagia</taxon>
        <taxon>Cytophagales</taxon>
        <taxon>Cyclobacteriaceae</taxon>
        <taxon>Echinicola</taxon>
    </lineage>
</organism>
<name>L0FV82_ECHVK</name>
<sequence length="169" mass="18830">MKKLSYLLLVCFLVLSVSCKDDEDNNPNIVLGTWEDSNEEANEGEDYYAVETFIFRADGTYENSVTGRDSESGEVTCYYRMSSGTYTRSGDKLILDGSGYAHLYHPSGCGTMEELVDYDPAEPVEPREITFEITNQGTELTLDYGPCNDTCPPNAYCICIGPQTFIKVD</sequence>
<dbReference type="Proteomes" id="UP000010796">
    <property type="component" value="Chromosome"/>
</dbReference>
<dbReference type="PROSITE" id="PS51257">
    <property type="entry name" value="PROKAR_LIPOPROTEIN"/>
    <property type="match status" value="1"/>
</dbReference>
<dbReference type="EMBL" id="CP003346">
    <property type="protein sequence ID" value="AGA77217.1"/>
    <property type="molecule type" value="Genomic_DNA"/>
</dbReference>